<dbReference type="Proteomes" id="UP001501787">
    <property type="component" value="Unassembled WGS sequence"/>
</dbReference>
<protein>
    <submittedName>
        <fullName evidence="2">Uncharacterized protein</fullName>
    </submittedName>
</protein>
<proteinExistence type="predicted"/>
<feature type="region of interest" description="Disordered" evidence="1">
    <location>
        <begin position="24"/>
        <end position="44"/>
    </location>
</feature>
<sequence>MIVMGNITSYISIFIKDAYHPLPSEQNLPKQQQKPASINKYKNNPNKVLTHKINSL</sequence>
<reference evidence="3" key="1">
    <citation type="journal article" date="2019" name="Int. J. Syst. Evol. Microbiol.">
        <title>The Global Catalogue of Microorganisms (GCM) 10K type strain sequencing project: providing services to taxonomists for standard genome sequencing and annotation.</title>
        <authorList>
            <consortium name="The Broad Institute Genomics Platform"/>
            <consortium name="The Broad Institute Genome Sequencing Center for Infectious Disease"/>
            <person name="Wu L."/>
            <person name="Ma J."/>
        </authorList>
    </citation>
    <scope>NUCLEOTIDE SEQUENCE [LARGE SCALE GENOMIC DNA]</scope>
    <source>
        <strain evidence="3">JCM 16343</strain>
    </source>
</reference>
<name>A0ABP3FTS8_9GAMM</name>
<dbReference type="EMBL" id="BAAAFR010000008">
    <property type="protein sequence ID" value="GAA0324760.1"/>
    <property type="molecule type" value="Genomic_DNA"/>
</dbReference>
<keyword evidence="3" id="KW-1185">Reference proteome</keyword>
<comment type="caution">
    <text evidence="2">The sequence shown here is derived from an EMBL/GenBank/DDBJ whole genome shotgun (WGS) entry which is preliminary data.</text>
</comment>
<evidence type="ECO:0000313" key="2">
    <source>
        <dbReference type="EMBL" id="GAA0324760.1"/>
    </source>
</evidence>
<evidence type="ECO:0000313" key="3">
    <source>
        <dbReference type="Proteomes" id="UP001501787"/>
    </source>
</evidence>
<gene>
    <name evidence="2" type="ORF">GCM10009129_23230</name>
</gene>
<accession>A0ABP3FTS8</accession>
<evidence type="ECO:0000256" key="1">
    <source>
        <dbReference type="SAM" id="MobiDB-lite"/>
    </source>
</evidence>
<organism evidence="2 3">
    <name type="scientific">Psychrobacter aestuarii</name>
    <dbReference type="NCBI Taxonomy" id="556327"/>
    <lineage>
        <taxon>Bacteria</taxon>
        <taxon>Pseudomonadati</taxon>
        <taxon>Pseudomonadota</taxon>
        <taxon>Gammaproteobacteria</taxon>
        <taxon>Moraxellales</taxon>
        <taxon>Moraxellaceae</taxon>
        <taxon>Psychrobacter</taxon>
    </lineage>
</organism>